<reference evidence="1 2" key="1">
    <citation type="submission" date="2019-02" db="EMBL/GenBank/DDBJ databases">
        <title>Deep-cultivation of Planctomycetes and their phenomic and genomic characterization uncovers novel biology.</title>
        <authorList>
            <person name="Wiegand S."/>
            <person name="Jogler M."/>
            <person name="Boedeker C."/>
            <person name="Pinto D."/>
            <person name="Vollmers J."/>
            <person name="Rivas-Marin E."/>
            <person name="Kohn T."/>
            <person name="Peeters S.H."/>
            <person name="Heuer A."/>
            <person name="Rast P."/>
            <person name="Oberbeckmann S."/>
            <person name="Bunk B."/>
            <person name="Jeske O."/>
            <person name="Meyerdierks A."/>
            <person name="Storesund J.E."/>
            <person name="Kallscheuer N."/>
            <person name="Luecker S."/>
            <person name="Lage O.M."/>
            <person name="Pohl T."/>
            <person name="Merkel B.J."/>
            <person name="Hornburger P."/>
            <person name="Mueller R.-W."/>
            <person name="Bruemmer F."/>
            <person name="Labrenz M."/>
            <person name="Spormann A.M."/>
            <person name="Op den Camp H."/>
            <person name="Overmann J."/>
            <person name="Amann R."/>
            <person name="Jetten M.S.M."/>
            <person name="Mascher T."/>
            <person name="Medema M.H."/>
            <person name="Devos D.P."/>
            <person name="Kaster A.-K."/>
            <person name="Ovreas L."/>
            <person name="Rohde M."/>
            <person name="Galperin M.Y."/>
            <person name="Jogler C."/>
        </authorList>
    </citation>
    <scope>NUCLEOTIDE SEQUENCE [LARGE SCALE GENOMIC DNA]</scope>
    <source>
        <strain evidence="1 2">V6</strain>
    </source>
</reference>
<protein>
    <submittedName>
        <fullName evidence="1">Uncharacterized protein</fullName>
    </submittedName>
</protein>
<evidence type="ECO:0000313" key="1">
    <source>
        <dbReference type="EMBL" id="QDU04500.1"/>
    </source>
</evidence>
<dbReference type="EMBL" id="CP036347">
    <property type="protein sequence ID" value="QDU04500.1"/>
    <property type="molecule type" value="Genomic_DNA"/>
</dbReference>
<gene>
    <name evidence="1" type="ORF">V6x_42280</name>
</gene>
<dbReference type="AlphaFoldDB" id="A0A517WGX2"/>
<sequence>MQYDLHRITGLITVPGACIRLETEMYLLDFVEDKDELMLETEA</sequence>
<proteinExistence type="predicted"/>
<dbReference type="Proteomes" id="UP000320722">
    <property type="component" value="Chromosome"/>
</dbReference>
<name>A0A517WGX2_9PLAN</name>
<organism evidence="1 2">
    <name type="scientific">Gimesia chilikensis</name>
    <dbReference type="NCBI Taxonomy" id="2605989"/>
    <lineage>
        <taxon>Bacteria</taxon>
        <taxon>Pseudomonadati</taxon>
        <taxon>Planctomycetota</taxon>
        <taxon>Planctomycetia</taxon>
        <taxon>Planctomycetales</taxon>
        <taxon>Planctomycetaceae</taxon>
        <taxon>Gimesia</taxon>
    </lineage>
</organism>
<evidence type="ECO:0000313" key="2">
    <source>
        <dbReference type="Proteomes" id="UP000320722"/>
    </source>
</evidence>
<accession>A0A517WGX2</accession>